<gene>
    <name evidence="4" type="ORF">TRUGW13939_10857</name>
</gene>
<dbReference type="InterPro" id="IPR007312">
    <property type="entry name" value="Phosphoesterase"/>
</dbReference>
<keyword evidence="3" id="KW-0732">Signal</keyword>
<proteinExistence type="predicted"/>
<evidence type="ECO:0008006" key="6">
    <source>
        <dbReference type="Google" id="ProtNLM"/>
    </source>
</evidence>
<dbReference type="GO" id="GO:0042578">
    <property type="term" value="F:phosphoric ester hydrolase activity"/>
    <property type="evidence" value="ECO:0007669"/>
    <property type="project" value="UniProtKB-ARBA"/>
</dbReference>
<organism evidence="4 5">
    <name type="scientific">Talaromyces rugulosus</name>
    <name type="common">Penicillium rugulosum</name>
    <dbReference type="NCBI Taxonomy" id="121627"/>
    <lineage>
        <taxon>Eukaryota</taxon>
        <taxon>Fungi</taxon>
        <taxon>Dikarya</taxon>
        <taxon>Ascomycota</taxon>
        <taxon>Pezizomycotina</taxon>
        <taxon>Eurotiomycetes</taxon>
        <taxon>Eurotiomycetidae</taxon>
        <taxon>Eurotiales</taxon>
        <taxon>Trichocomaceae</taxon>
        <taxon>Talaromyces</taxon>
        <taxon>Talaromyces sect. Islandici</taxon>
    </lineage>
</organism>
<protein>
    <recommendedName>
        <fullName evidence="6">Phospholipase C</fullName>
    </recommendedName>
</protein>
<keyword evidence="1" id="KW-0378">Hydrolase</keyword>
<dbReference type="PANTHER" id="PTHR31956">
    <property type="entry name" value="NON-SPECIFIC PHOSPHOLIPASE C4-RELATED"/>
    <property type="match status" value="1"/>
</dbReference>
<evidence type="ECO:0000256" key="1">
    <source>
        <dbReference type="ARBA" id="ARBA00022801"/>
    </source>
</evidence>
<dbReference type="KEGG" id="trg:TRUGW13939_10857"/>
<feature type="region of interest" description="Disordered" evidence="2">
    <location>
        <begin position="436"/>
        <end position="459"/>
    </location>
</feature>
<accession>A0A7H8RBK1</accession>
<dbReference type="CDD" id="cd16014">
    <property type="entry name" value="PLC"/>
    <property type="match status" value="1"/>
</dbReference>
<feature type="signal peptide" evidence="3">
    <location>
        <begin position="1"/>
        <end position="18"/>
    </location>
</feature>
<dbReference type="Pfam" id="PF04185">
    <property type="entry name" value="Phosphoesterase"/>
    <property type="match status" value="1"/>
</dbReference>
<name>A0A7H8RBK1_TALRU</name>
<dbReference type="PANTHER" id="PTHR31956:SF1">
    <property type="entry name" value="NON-SPECIFIC PHOSPHOLIPASE C1"/>
    <property type="match status" value="1"/>
</dbReference>
<evidence type="ECO:0000256" key="2">
    <source>
        <dbReference type="SAM" id="MobiDB-lite"/>
    </source>
</evidence>
<dbReference type="RefSeq" id="XP_035349860.1">
    <property type="nucleotide sequence ID" value="XM_035493967.1"/>
</dbReference>
<evidence type="ECO:0000313" key="4">
    <source>
        <dbReference type="EMBL" id="QKX63686.1"/>
    </source>
</evidence>
<feature type="region of interest" description="Disordered" evidence="2">
    <location>
        <begin position="605"/>
        <end position="625"/>
    </location>
</feature>
<dbReference type="InterPro" id="IPR017850">
    <property type="entry name" value="Alkaline_phosphatase_core_sf"/>
</dbReference>
<feature type="chain" id="PRO_5028940757" description="Phospholipase C" evidence="3">
    <location>
        <begin position="19"/>
        <end position="840"/>
    </location>
</feature>
<dbReference type="EMBL" id="CP055903">
    <property type="protein sequence ID" value="QKX63686.1"/>
    <property type="molecule type" value="Genomic_DNA"/>
</dbReference>
<evidence type="ECO:0000313" key="5">
    <source>
        <dbReference type="Proteomes" id="UP000509510"/>
    </source>
</evidence>
<reference evidence="5" key="1">
    <citation type="submission" date="2020-06" db="EMBL/GenBank/DDBJ databases">
        <title>A chromosome-scale genome assembly of Talaromyces rugulosus W13939.</title>
        <authorList>
            <person name="Wang B."/>
            <person name="Guo L."/>
            <person name="Ye K."/>
            <person name="Wang L."/>
        </authorList>
    </citation>
    <scope>NUCLEOTIDE SEQUENCE [LARGE SCALE GENOMIC DNA]</scope>
    <source>
        <strain evidence="5">W13939</strain>
    </source>
</reference>
<evidence type="ECO:0000256" key="3">
    <source>
        <dbReference type="SAM" id="SignalP"/>
    </source>
</evidence>
<dbReference type="AlphaFoldDB" id="A0A7H8RBK1"/>
<sequence length="840" mass="91170">MRATGLVAASAVVAAVQAGSLQDIKHIVLFMQENRAFDHYFGTMAGVRGFGDPNVQVNPDGNSVFEQHLSSTQNGADILKPWHINYLGSDWVNSTQCMTAGDNGWATMHTVYNGGLGDGWAGADGAYSLGYFTRQDIPTHWDIAEGWTIFDMSMQSLLMATDPNRIMWMSGSVNIPGSPTNLDGKGGMIIDNSNTPGCESPGVNCFPFVWKTFPEYLEEAGISWQVFQDLDNFEDNMLAYFEQYQKAPNSSALHIKGNSYPGLDAFYANASAGTLPQVSWIIGPQEQAEHSPNMPKDGAWLQQQVVEAITSSPTYNETVLVISYDEQGGWADHVVPVVPEKDTPGEWMTDPYDESLGDVPVGPGWRVPRYIISPWTRGGNVFTERTDHNSDMMFIEKWAAANGYDGVHNEAITQWRRDHMSDLVNAFDFENPDYSIPTLTTAAEPPSKPEDPSDYSGNLDLGSLTGPWVGPASCIADYPVKVPIPYGVNNANRDISLTVEDGYKRVRGNLTEGRYLTFETEGQALTNVGNTSVSLSAAKESHDDINQRWIVHPVDGPGHGNRFYIQSAVDKSYITATGSLAADVGQAQAVTITYTPNGASYTLGATTSSTDTENHGTSQSKVPRSNAASISWKDLEGKPFEVFSVSYKDGDNANTLLYNAGLSMFTFDYSTSDPNPSNWVGIYDASGGGPDNQTQNQPSLVYSYAPQAMGSVVVVDPGLAPGDYKAYFLADDGYKWIADPVTFTVKDYGGSISFQSGSDFIFTYSTGEANSKNWIGIYYALGGGPDDQQNNADSLAWVYAPDSSGSVTVSDPGLASGSYKAYFLANDGYTWLANPITFNT</sequence>
<dbReference type="Gene3D" id="3.40.720.10">
    <property type="entry name" value="Alkaline Phosphatase, subunit A"/>
    <property type="match status" value="2"/>
</dbReference>
<dbReference type="OrthoDB" id="5135119at2759"/>
<keyword evidence="5" id="KW-1185">Reference proteome</keyword>
<dbReference type="GeneID" id="55998336"/>
<dbReference type="Proteomes" id="UP000509510">
    <property type="component" value="Chromosome VI"/>
</dbReference>